<dbReference type="GO" id="GO:0005506">
    <property type="term" value="F:iron ion binding"/>
    <property type="evidence" value="ECO:0007669"/>
    <property type="project" value="InterPro"/>
</dbReference>
<dbReference type="eggNOG" id="ENOG502QQNS">
    <property type="taxonomic scope" value="Eukaryota"/>
</dbReference>
<dbReference type="GO" id="GO:0016829">
    <property type="term" value="F:lyase activity"/>
    <property type="evidence" value="ECO:0007669"/>
    <property type="project" value="UniProtKB-KW"/>
</dbReference>
<dbReference type="Pfam" id="PF00067">
    <property type="entry name" value="p450"/>
    <property type="match status" value="1"/>
</dbReference>
<keyword evidence="2" id="KW-0444">Lipid biosynthesis</keyword>
<dbReference type="PRINTS" id="PR00465">
    <property type="entry name" value="EP450IV"/>
</dbReference>
<keyword evidence="8" id="KW-0275">Fatty acid biosynthesis</keyword>
<dbReference type="AlphaFoldDB" id="D8RPE5"/>
<dbReference type="Gene3D" id="1.10.630.10">
    <property type="entry name" value="Cytochrome P450"/>
    <property type="match status" value="1"/>
</dbReference>
<dbReference type="EMBL" id="GL377585">
    <property type="protein sequence ID" value="EFJ26024.1"/>
    <property type="molecule type" value="Genomic_DNA"/>
</dbReference>
<dbReference type="CDD" id="cd11071">
    <property type="entry name" value="CYP74"/>
    <property type="match status" value="1"/>
</dbReference>
<dbReference type="Gramene" id="EFJ26024">
    <property type="protein sequence ID" value="EFJ26024"/>
    <property type="gene ID" value="SELMODRAFT_98212"/>
</dbReference>
<evidence type="ECO:0000256" key="8">
    <source>
        <dbReference type="ARBA" id="ARBA00023160"/>
    </source>
</evidence>
<evidence type="ECO:0000313" key="11">
    <source>
        <dbReference type="EMBL" id="EFJ26024.1"/>
    </source>
</evidence>
<sequence>MENEEAKISGSVKAVPGGYGLPFFGAMRDRLELYWFQGDVEFFKRRIEKYKSTVFRTNFAPGPPGYQNPRGVALLDHKSFQVMLDNSKVDKSDTFFGTAMPSVAFTGGYRALPYLDTTEEKHTLYKRMLIELLHVKFSSMVTEYSKAFAETSATWDLAVAKSGKAEVGDSSGRMVVNFLLKSITGHQDPASIIGSDPHSTFQTWSFVQFAGTVVGVLPHFVEELTYHSFSLPSMLVKSKYAALCKFFRNYATEALDLAESKYGLDREEAVHQLVFCFGVNARVGLMKKIPVMVYYIAKMGPEFQARLADEVRSAISEQGGGGFTVKALSGMPLLKSTVLEAFRLMPSTFFVYGRAREDIVVESHDALYKVGKGELLGAHWYYVLRDPKVFEDPQRFNPERFMGKQGEALFPQLVWSNGRQDQTPGENDKQCPAKDYAVMLTSQFVAEMFLKYDAFEITEDSTIDTTSLKVAFKSLKSRAQISS</sequence>
<evidence type="ECO:0000256" key="4">
    <source>
        <dbReference type="ARBA" id="ARBA00022767"/>
    </source>
</evidence>
<keyword evidence="4" id="KW-0925">Oxylipin biosynthesis</keyword>
<keyword evidence="12" id="KW-1185">Reference proteome</keyword>
<dbReference type="KEGG" id="smo:SELMODRAFT_98212"/>
<organism evidence="12">
    <name type="scientific">Selaginella moellendorffii</name>
    <name type="common">Spikemoss</name>
    <dbReference type="NCBI Taxonomy" id="88036"/>
    <lineage>
        <taxon>Eukaryota</taxon>
        <taxon>Viridiplantae</taxon>
        <taxon>Streptophyta</taxon>
        <taxon>Embryophyta</taxon>
        <taxon>Tracheophyta</taxon>
        <taxon>Lycopodiopsida</taxon>
        <taxon>Selaginellales</taxon>
        <taxon>Selaginellaceae</taxon>
        <taxon>Selaginella</taxon>
    </lineage>
</organism>
<dbReference type="GO" id="GO:0006633">
    <property type="term" value="P:fatty acid biosynthetic process"/>
    <property type="evidence" value="ECO:0007669"/>
    <property type="project" value="UniProtKB-KW"/>
</dbReference>
<keyword evidence="10" id="KW-0349">Heme</keyword>
<keyword evidence="6 10" id="KW-0408">Iron</keyword>
<dbReference type="GO" id="GO:0004497">
    <property type="term" value="F:monooxygenase activity"/>
    <property type="evidence" value="ECO:0000318"/>
    <property type="project" value="GO_Central"/>
</dbReference>
<dbReference type="Proteomes" id="UP000001514">
    <property type="component" value="Unassembled WGS sequence"/>
</dbReference>
<keyword evidence="7" id="KW-0443">Lipid metabolism</keyword>
<evidence type="ECO:0000256" key="1">
    <source>
        <dbReference type="ARBA" id="ARBA00010617"/>
    </source>
</evidence>
<name>D8RPE5_SELML</name>
<dbReference type="PANTHER" id="PTHR24286">
    <property type="entry name" value="CYTOCHROME P450 26"/>
    <property type="match status" value="1"/>
</dbReference>
<dbReference type="SUPFAM" id="SSF48264">
    <property type="entry name" value="Cytochrome P450"/>
    <property type="match status" value="1"/>
</dbReference>
<dbReference type="InterPro" id="IPR036396">
    <property type="entry name" value="Cyt_P450_sf"/>
</dbReference>
<protein>
    <submittedName>
        <fullName evidence="11">Uncharacterized protein CYP74M2</fullName>
    </submittedName>
</protein>
<comment type="similarity">
    <text evidence="1">Belongs to the cytochrome P450 family.</text>
</comment>
<evidence type="ECO:0000256" key="9">
    <source>
        <dbReference type="ARBA" id="ARBA00023239"/>
    </source>
</evidence>
<reference evidence="11 12" key="1">
    <citation type="journal article" date="2011" name="Science">
        <title>The Selaginella genome identifies genetic changes associated with the evolution of vascular plants.</title>
        <authorList>
            <person name="Banks J.A."/>
            <person name="Nishiyama T."/>
            <person name="Hasebe M."/>
            <person name="Bowman J.L."/>
            <person name="Gribskov M."/>
            <person name="dePamphilis C."/>
            <person name="Albert V.A."/>
            <person name="Aono N."/>
            <person name="Aoyama T."/>
            <person name="Ambrose B.A."/>
            <person name="Ashton N.W."/>
            <person name="Axtell M.J."/>
            <person name="Barker E."/>
            <person name="Barker M.S."/>
            <person name="Bennetzen J.L."/>
            <person name="Bonawitz N.D."/>
            <person name="Chapple C."/>
            <person name="Cheng C."/>
            <person name="Correa L.G."/>
            <person name="Dacre M."/>
            <person name="DeBarry J."/>
            <person name="Dreyer I."/>
            <person name="Elias M."/>
            <person name="Engstrom E.M."/>
            <person name="Estelle M."/>
            <person name="Feng L."/>
            <person name="Finet C."/>
            <person name="Floyd S.K."/>
            <person name="Frommer W.B."/>
            <person name="Fujita T."/>
            <person name="Gramzow L."/>
            <person name="Gutensohn M."/>
            <person name="Harholt J."/>
            <person name="Hattori M."/>
            <person name="Heyl A."/>
            <person name="Hirai T."/>
            <person name="Hiwatashi Y."/>
            <person name="Ishikawa M."/>
            <person name="Iwata M."/>
            <person name="Karol K.G."/>
            <person name="Koehler B."/>
            <person name="Kolukisaoglu U."/>
            <person name="Kubo M."/>
            <person name="Kurata T."/>
            <person name="Lalonde S."/>
            <person name="Li K."/>
            <person name="Li Y."/>
            <person name="Litt A."/>
            <person name="Lyons E."/>
            <person name="Manning G."/>
            <person name="Maruyama T."/>
            <person name="Michael T.P."/>
            <person name="Mikami K."/>
            <person name="Miyazaki S."/>
            <person name="Morinaga S."/>
            <person name="Murata T."/>
            <person name="Mueller-Roeber B."/>
            <person name="Nelson D.R."/>
            <person name="Obara M."/>
            <person name="Oguri Y."/>
            <person name="Olmstead R.G."/>
            <person name="Onodera N."/>
            <person name="Petersen B.L."/>
            <person name="Pils B."/>
            <person name="Prigge M."/>
            <person name="Rensing S.A."/>
            <person name="Riano-Pachon D.M."/>
            <person name="Roberts A.W."/>
            <person name="Sato Y."/>
            <person name="Scheller H.V."/>
            <person name="Schulz B."/>
            <person name="Schulz C."/>
            <person name="Shakirov E.V."/>
            <person name="Shibagaki N."/>
            <person name="Shinohara N."/>
            <person name="Shippen D.E."/>
            <person name="Soerensen I."/>
            <person name="Sotooka R."/>
            <person name="Sugimoto N."/>
            <person name="Sugita M."/>
            <person name="Sumikawa N."/>
            <person name="Tanurdzic M."/>
            <person name="Theissen G."/>
            <person name="Ulvskov P."/>
            <person name="Wakazuki S."/>
            <person name="Weng J.K."/>
            <person name="Willats W.W."/>
            <person name="Wipf D."/>
            <person name="Wolf P.G."/>
            <person name="Yang L."/>
            <person name="Zimmer A.D."/>
            <person name="Zhu Q."/>
            <person name="Mitros T."/>
            <person name="Hellsten U."/>
            <person name="Loque D."/>
            <person name="Otillar R."/>
            <person name="Salamov A."/>
            <person name="Schmutz J."/>
            <person name="Shapiro H."/>
            <person name="Lindquist E."/>
            <person name="Lucas S."/>
            <person name="Rokhsar D."/>
            <person name="Grigoriev I.V."/>
        </authorList>
    </citation>
    <scope>NUCLEOTIDE SEQUENCE [LARGE SCALE GENOMIC DNA]</scope>
</reference>
<keyword evidence="3 10" id="KW-0479">Metal-binding</keyword>
<dbReference type="GO" id="GO:0020037">
    <property type="term" value="F:heme binding"/>
    <property type="evidence" value="ECO:0007669"/>
    <property type="project" value="InterPro"/>
</dbReference>
<dbReference type="GO" id="GO:0031408">
    <property type="term" value="P:oxylipin biosynthetic process"/>
    <property type="evidence" value="ECO:0007669"/>
    <property type="project" value="UniProtKB-KW"/>
</dbReference>
<dbReference type="InParanoid" id="D8RPE5"/>
<dbReference type="InterPro" id="IPR002403">
    <property type="entry name" value="Cyt_P450_E_grp-IV"/>
</dbReference>
<dbReference type="GO" id="GO:0016705">
    <property type="term" value="F:oxidoreductase activity, acting on paired donors, with incorporation or reduction of molecular oxygen"/>
    <property type="evidence" value="ECO:0007669"/>
    <property type="project" value="InterPro"/>
</dbReference>
<dbReference type="HOGENOM" id="CLU_045757_0_0_1"/>
<comment type="cofactor">
    <cofactor evidence="10">
        <name>heme</name>
        <dbReference type="ChEBI" id="CHEBI:30413"/>
    </cofactor>
</comment>
<evidence type="ECO:0000256" key="2">
    <source>
        <dbReference type="ARBA" id="ARBA00022516"/>
    </source>
</evidence>
<evidence type="ECO:0000256" key="5">
    <source>
        <dbReference type="ARBA" id="ARBA00022832"/>
    </source>
</evidence>
<evidence type="ECO:0000256" key="3">
    <source>
        <dbReference type="ARBA" id="ARBA00022723"/>
    </source>
</evidence>
<evidence type="ECO:0000256" key="6">
    <source>
        <dbReference type="ARBA" id="ARBA00023004"/>
    </source>
</evidence>
<accession>D8RPE5</accession>
<keyword evidence="5" id="KW-0276">Fatty acid metabolism</keyword>
<dbReference type="OMA" id="WETLRMN"/>
<feature type="binding site" description="axial binding residue" evidence="10">
    <location>
        <position position="431"/>
    </location>
    <ligand>
        <name>heme</name>
        <dbReference type="ChEBI" id="CHEBI:30413"/>
    </ligand>
    <ligandPart>
        <name>Fe</name>
        <dbReference type="ChEBI" id="CHEBI:18248"/>
    </ligandPart>
</feature>
<dbReference type="STRING" id="88036.D8RPE5"/>
<gene>
    <name evidence="11" type="primary">CYP74M2</name>
    <name evidence="11" type="ORF">SELMODRAFT_98212</name>
</gene>
<evidence type="ECO:0000256" key="10">
    <source>
        <dbReference type="PIRSR" id="PIRSR602403-1"/>
    </source>
</evidence>
<proteinExistence type="inferred from homology"/>
<dbReference type="PANTHER" id="PTHR24286:SF255">
    <property type="entry name" value="ALLENE OXIDE SYNTHASE, CHLOROPLASTIC"/>
    <property type="match status" value="1"/>
</dbReference>
<dbReference type="InterPro" id="IPR001128">
    <property type="entry name" value="Cyt_P450"/>
</dbReference>
<evidence type="ECO:0000256" key="7">
    <source>
        <dbReference type="ARBA" id="ARBA00023098"/>
    </source>
</evidence>
<keyword evidence="9" id="KW-0456">Lyase</keyword>
<evidence type="ECO:0000313" key="12">
    <source>
        <dbReference type="Proteomes" id="UP000001514"/>
    </source>
</evidence>